<gene>
    <name evidence="1" type="ORF">CK820_G0025843</name>
</gene>
<proteinExistence type="predicted"/>
<name>A0A2J8LWW4_PANTR</name>
<dbReference type="AlphaFoldDB" id="A0A2J8LWW4"/>
<comment type="caution">
    <text evidence="1">The sequence shown here is derived from an EMBL/GenBank/DDBJ whole genome shotgun (WGS) entry which is preliminary data.</text>
</comment>
<accession>A0A2J8LWW4</accession>
<sequence length="41" mass="4687">MALQLSREQGITLRGSAEIVAEFFLHPEKSLRKLSRMKSVQ</sequence>
<evidence type="ECO:0000313" key="2">
    <source>
        <dbReference type="Proteomes" id="UP000236370"/>
    </source>
</evidence>
<protein>
    <submittedName>
        <fullName evidence="1">MAD2L1 isoform 4</fullName>
    </submittedName>
</protein>
<dbReference type="Proteomes" id="UP000236370">
    <property type="component" value="Unassembled WGS sequence"/>
</dbReference>
<evidence type="ECO:0000313" key="1">
    <source>
        <dbReference type="EMBL" id="PNI51794.1"/>
    </source>
</evidence>
<dbReference type="SMR" id="A0A2J8LWW4"/>
<organism evidence="1 2">
    <name type="scientific">Pan troglodytes</name>
    <name type="common">Chimpanzee</name>
    <dbReference type="NCBI Taxonomy" id="9598"/>
    <lineage>
        <taxon>Eukaryota</taxon>
        <taxon>Metazoa</taxon>
        <taxon>Chordata</taxon>
        <taxon>Craniata</taxon>
        <taxon>Vertebrata</taxon>
        <taxon>Euteleostomi</taxon>
        <taxon>Mammalia</taxon>
        <taxon>Eutheria</taxon>
        <taxon>Euarchontoglires</taxon>
        <taxon>Primates</taxon>
        <taxon>Haplorrhini</taxon>
        <taxon>Catarrhini</taxon>
        <taxon>Hominidae</taxon>
        <taxon>Pan</taxon>
    </lineage>
</organism>
<dbReference type="EMBL" id="NBAG03000277">
    <property type="protein sequence ID" value="PNI51794.1"/>
    <property type="molecule type" value="Genomic_DNA"/>
</dbReference>
<reference evidence="1 2" key="1">
    <citation type="submission" date="2017-12" db="EMBL/GenBank/DDBJ databases">
        <title>High-resolution comparative analysis of great ape genomes.</title>
        <authorList>
            <person name="Pollen A."/>
            <person name="Hastie A."/>
            <person name="Hormozdiari F."/>
            <person name="Dougherty M."/>
            <person name="Liu R."/>
            <person name="Chaisson M."/>
            <person name="Hoppe E."/>
            <person name="Hill C."/>
            <person name="Pang A."/>
            <person name="Hillier L."/>
            <person name="Baker C."/>
            <person name="Armstrong J."/>
            <person name="Shendure J."/>
            <person name="Paten B."/>
            <person name="Wilson R."/>
            <person name="Chao H."/>
            <person name="Schneider V."/>
            <person name="Ventura M."/>
            <person name="Kronenberg Z."/>
            <person name="Murali S."/>
            <person name="Gordon D."/>
            <person name="Cantsilieris S."/>
            <person name="Munson K."/>
            <person name="Nelson B."/>
            <person name="Raja A."/>
            <person name="Underwood J."/>
            <person name="Diekhans M."/>
            <person name="Fiddes I."/>
            <person name="Haussler D."/>
            <person name="Eichler E."/>
        </authorList>
    </citation>
    <scope>NUCLEOTIDE SEQUENCE [LARGE SCALE GENOMIC DNA]</scope>
    <source>
        <strain evidence="1">Yerkes chimp pedigree #C0471</strain>
    </source>
</reference>